<evidence type="ECO:0000259" key="1">
    <source>
        <dbReference type="PROSITE" id="PS51762"/>
    </source>
</evidence>
<evidence type="ECO:0000313" key="3">
    <source>
        <dbReference type="Proteomes" id="UP001642484"/>
    </source>
</evidence>
<dbReference type="EMBL" id="CAXAMN010022496">
    <property type="protein sequence ID" value="CAK9070340.1"/>
    <property type="molecule type" value="Genomic_DNA"/>
</dbReference>
<gene>
    <name evidence="2" type="ORF">CCMP2556_LOCUS34588</name>
</gene>
<sequence>VDFVPYWEAQDKKLISSTSDKILVMVDNTTVLEGKAGRPAVRIESKKSYNGGLFVLKLDHVPTACGAWPAFWMFGDDAQHSWPRWGEFDILESIHMLDYATTTLHTRESCDQRAVNEGIDFVGQGWAAGTDGNQKAKNCWVKAPQQYDNQGCGQKLPKGSFGPAFNRAGGGTFIAEWDPIVNKRLRTWFFPAGEEPEIGDHPEPDLWGVPNSFFTLNERWCTAAHFKNMRMVFDTTFCGDYAGASFNGYCGWTHMQCEDYVRSKPSAFSMGGWINELEDVYQNDAVSFSVRFTNFEARHHWTKYCTCV</sequence>
<comment type="caution">
    <text evidence="2">The sequence shown here is derived from an EMBL/GenBank/DDBJ whole genome shotgun (WGS) entry which is preliminary data.</text>
</comment>
<dbReference type="SUPFAM" id="SSF49899">
    <property type="entry name" value="Concanavalin A-like lectins/glucanases"/>
    <property type="match status" value="1"/>
</dbReference>
<evidence type="ECO:0000313" key="2">
    <source>
        <dbReference type="EMBL" id="CAK9070340.1"/>
    </source>
</evidence>
<reference evidence="2 3" key="1">
    <citation type="submission" date="2024-02" db="EMBL/GenBank/DDBJ databases">
        <authorList>
            <person name="Chen Y."/>
            <person name="Shah S."/>
            <person name="Dougan E. K."/>
            <person name="Thang M."/>
            <person name="Chan C."/>
        </authorList>
    </citation>
    <scope>NUCLEOTIDE SEQUENCE [LARGE SCALE GENOMIC DNA]</scope>
</reference>
<protein>
    <recommendedName>
        <fullName evidence="1">GH16 domain-containing protein</fullName>
    </recommendedName>
</protein>
<organism evidence="2 3">
    <name type="scientific">Durusdinium trenchii</name>
    <dbReference type="NCBI Taxonomy" id="1381693"/>
    <lineage>
        <taxon>Eukaryota</taxon>
        <taxon>Sar</taxon>
        <taxon>Alveolata</taxon>
        <taxon>Dinophyceae</taxon>
        <taxon>Suessiales</taxon>
        <taxon>Symbiodiniaceae</taxon>
        <taxon>Durusdinium</taxon>
    </lineage>
</organism>
<accession>A0ABP0P6N2</accession>
<dbReference type="Pfam" id="PF26113">
    <property type="entry name" value="GH16_XgeA"/>
    <property type="match status" value="1"/>
</dbReference>
<dbReference type="InterPro" id="IPR050546">
    <property type="entry name" value="Glycosyl_Hydrlase_16"/>
</dbReference>
<keyword evidence="3" id="KW-1185">Reference proteome</keyword>
<dbReference type="PANTHER" id="PTHR10963">
    <property type="entry name" value="GLYCOSYL HYDROLASE-RELATED"/>
    <property type="match status" value="1"/>
</dbReference>
<dbReference type="PANTHER" id="PTHR10963:SF24">
    <property type="entry name" value="GLYCOSIDASE C21B10.07-RELATED"/>
    <property type="match status" value="1"/>
</dbReference>
<name>A0ABP0P6N2_9DINO</name>
<feature type="non-terminal residue" evidence="2">
    <location>
        <position position="1"/>
    </location>
</feature>
<feature type="domain" description="GH16" evidence="1">
    <location>
        <begin position="1"/>
        <end position="250"/>
    </location>
</feature>
<dbReference type="PROSITE" id="PS51762">
    <property type="entry name" value="GH16_2"/>
    <property type="match status" value="1"/>
</dbReference>
<dbReference type="Proteomes" id="UP001642484">
    <property type="component" value="Unassembled WGS sequence"/>
</dbReference>
<dbReference type="InterPro" id="IPR013320">
    <property type="entry name" value="ConA-like_dom_sf"/>
</dbReference>
<dbReference type="Gene3D" id="2.60.120.200">
    <property type="match status" value="1"/>
</dbReference>
<proteinExistence type="predicted"/>
<dbReference type="InterPro" id="IPR000757">
    <property type="entry name" value="Beta-glucanase-like"/>
</dbReference>